<sequence length="140" mass="14922">MAKNALLIENPDLGKLFLRLSVGGLMLFHGIHKLANGLGFIRKTLVDAGLPEALSYGVPLGEVVAPLMIVLGVFARPAAIVEAFLMVMAVYLVHTEDLFTLTQHGGYALELQALYFFGSIAIVFLGSGRYSLSGGKGTLD</sequence>
<keyword evidence="4 7" id="KW-0812">Transmembrane</keyword>
<gene>
    <name evidence="8" type="ordered locus">Paes_0829</name>
</gene>
<evidence type="ECO:0000256" key="3">
    <source>
        <dbReference type="ARBA" id="ARBA00022475"/>
    </source>
</evidence>
<evidence type="ECO:0000256" key="7">
    <source>
        <dbReference type="SAM" id="Phobius"/>
    </source>
</evidence>
<keyword evidence="6 7" id="KW-0472">Membrane</keyword>
<dbReference type="AlphaFoldDB" id="B4S738"/>
<evidence type="ECO:0000313" key="9">
    <source>
        <dbReference type="Proteomes" id="UP000002725"/>
    </source>
</evidence>
<dbReference type="GO" id="GO:0005886">
    <property type="term" value="C:plasma membrane"/>
    <property type="evidence" value="ECO:0007669"/>
    <property type="project" value="UniProtKB-SubCell"/>
</dbReference>
<evidence type="ECO:0000256" key="2">
    <source>
        <dbReference type="ARBA" id="ARBA00006679"/>
    </source>
</evidence>
<evidence type="ECO:0000256" key="1">
    <source>
        <dbReference type="ARBA" id="ARBA00004651"/>
    </source>
</evidence>
<protein>
    <submittedName>
        <fullName evidence="8">DoxX family protein</fullName>
    </submittedName>
</protein>
<dbReference type="Pfam" id="PF07681">
    <property type="entry name" value="DoxX"/>
    <property type="match status" value="1"/>
</dbReference>
<dbReference type="PANTHER" id="PTHR33452">
    <property type="entry name" value="OXIDOREDUCTASE CATD-RELATED"/>
    <property type="match status" value="1"/>
</dbReference>
<comment type="subcellular location">
    <subcellularLocation>
        <location evidence="1">Cell membrane</location>
        <topology evidence="1">Multi-pass membrane protein</topology>
    </subcellularLocation>
</comment>
<dbReference type="KEGG" id="paa:Paes_0829"/>
<comment type="similarity">
    <text evidence="2">Belongs to the DoxX family.</text>
</comment>
<organism evidence="8 9">
    <name type="scientific">Prosthecochloris aestuarii (strain DSM 271 / SK 413)</name>
    <dbReference type="NCBI Taxonomy" id="290512"/>
    <lineage>
        <taxon>Bacteria</taxon>
        <taxon>Pseudomonadati</taxon>
        <taxon>Chlorobiota</taxon>
        <taxon>Chlorobiia</taxon>
        <taxon>Chlorobiales</taxon>
        <taxon>Chlorobiaceae</taxon>
        <taxon>Prosthecochloris</taxon>
    </lineage>
</organism>
<keyword evidence="5 7" id="KW-1133">Transmembrane helix</keyword>
<dbReference type="InterPro" id="IPR051907">
    <property type="entry name" value="DoxX-like_oxidoreductase"/>
</dbReference>
<evidence type="ECO:0000256" key="6">
    <source>
        <dbReference type="ARBA" id="ARBA00023136"/>
    </source>
</evidence>
<keyword evidence="9" id="KW-1185">Reference proteome</keyword>
<dbReference type="eggNOG" id="COG2259">
    <property type="taxonomic scope" value="Bacteria"/>
</dbReference>
<accession>B4S738</accession>
<reference evidence="8" key="1">
    <citation type="submission" date="2008-06" db="EMBL/GenBank/DDBJ databases">
        <title>Complete sequence of chromosome of Prosthecochloris aestuarii DSM 271.</title>
        <authorList>
            <consortium name="US DOE Joint Genome Institute"/>
            <person name="Lucas S."/>
            <person name="Copeland A."/>
            <person name="Lapidus A."/>
            <person name="Glavina del Rio T."/>
            <person name="Dalin E."/>
            <person name="Tice H."/>
            <person name="Bruce D."/>
            <person name="Goodwin L."/>
            <person name="Pitluck S."/>
            <person name="Schmutz J."/>
            <person name="Larimer F."/>
            <person name="Land M."/>
            <person name="Hauser L."/>
            <person name="Kyrpides N."/>
            <person name="Anderson I."/>
            <person name="Liu Z."/>
            <person name="Li T."/>
            <person name="Zhao F."/>
            <person name="Overmann J."/>
            <person name="Bryant D.A."/>
            <person name="Richardson P."/>
        </authorList>
    </citation>
    <scope>NUCLEOTIDE SEQUENCE [LARGE SCALE GENOMIC DNA]</scope>
    <source>
        <strain evidence="8">DSM 271</strain>
    </source>
</reference>
<dbReference type="EMBL" id="CP001108">
    <property type="protein sequence ID" value="ACF45875.1"/>
    <property type="molecule type" value="Genomic_DNA"/>
</dbReference>
<dbReference type="Proteomes" id="UP000002725">
    <property type="component" value="Chromosome"/>
</dbReference>
<evidence type="ECO:0000313" key="8">
    <source>
        <dbReference type="EMBL" id="ACF45875.1"/>
    </source>
</evidence>
<dbReference type="HOGENOM" id="CLU_058421_6_3_10"/>
<evidence type="ECO:0000256" key="4">
    <source>
        <dbReference type="ARBA" id="ARBA00022692"/>
    </source>
</evidence>
<evidence type="ECO:0000256" key="5">
    <source>
        <dbReference type="ARBA" id="ARBA00022989"/>
    </source>
</evidence>
<name>B4S738_PROA2</name>
<proteinExistence type="inferred from homology"/>
<dbReference type="STRING" id="290512.Paes_0829"/>
<keyword evidence="3" id="KW-1003">Cell membrane</keyword>
<dbReference type="InterPro" id="IPR032808">
    <property type="entry name" value="DoxX"/>
</dbReference>
<feature type="transmembrane region" description="Helical" evidence="7">
    <location>
        <begin position="113"/>
        <end position="132"/>
    </location>
</feature>
<dbReference type="PANTHER" id="PTHR33452:SF1">
    <property type="entry name" value="INNER MEMBRANE PROTEIN YPHA-RELATED"/>
    <property type="match status" value="1"/>
</dbReference>
<feature type="transmembrane region" description="Helical" evidence="7">
    <location>
        <begin position="67"/>
        <end position="93"/>
    </location>
</feature>
<dbReference type="RefSeq" id="WP_012505412.1">
    <property type="nucleotide sequence ID" value="NC_011059.1"/>
</dbReference>